<feature type="region of interest" description="Disordered" evidence="1">
    <location>
        <begin position="415"/>
        <end position="440"/>
    </location>
</feature>
<sequence length="634" mass="72585">MIDPYDVFRQDIPDINSTFAILKSALEKHISTPLQTLPLDFHDFSLDDAITFLTQSVEEMKTSESNCLLFSQTIDTTIAVLMDSLKLVTKIKKQCTKDTAAIVEFKNTLLTLLKEKEKIRYDQELEKNAFRKAQITLEYKKRENSINEKLENSFLQQQSAFSEDYIQTIANPFNEEEKLFDSEIGKNENSDSQNVKFDNFEFQSKELSKHVKTNTPQNLEKLEDLKYEGNKIQVLQDDELLVESLVSSIDEIDEKANTNINNNKTNNYTIKPFKPIRSKLTTSRREKSVSIIPENEEESASESDDKISLLNKVANIATNSSDSDSEKYSTYIKKKNARQKLLKRTSTEPSKPTALQSDETKNTKSKKIVKKRRTSNGQLPATSATEEAARRLAEKYKKLEIPNLGFGTDRRTFSVSDEHETVQTKTSENDEGNETNERLPEVLSERRNDISDAEIIGFEEKAQLFAWSGRSVGNLVYDSVELPTVFCSAIFTRKIVQARGFVIVIIAEENVFGVVVTGRVKNDLLFTTDENCFIFVLKENGIKRRRKYLIKKECKDQAFWLGKASRAKYFQVGNGDLIVFLRTTDSKLVCKYKMKSFDYGKDNGLFGKSFEKTKEETENGLLVDRFLVYNLENV</sequence>
<evidence type="ECO:0008006" key="4">
    <source>
        <dbReference type="Google" id="ProtNLM"/>
    </source>
</evidence>
<keyword evidence="3" id="KW-1185">Reference proteome</keyword>
<name>L7FNM8_ENTIV</name>
<dbReference type="GeneID" id="14893669"/>
<dbReference type="KEGG" id="eiv:EIN_038660"/>
<accession>L7FNM8</accession>
<evidence type="ECO:0000313" key="2">
    <source>
        <dbReference type="EMBL" id="ELP94676.1"/>
    </source>
</evidence>
<dbReference type="Proteomes" id="UP000014680">
    <property type="component" value="Unassembled WGS sequence"/>
</dbReference>
<feature type="region of interest" description="Disordered" evidence="1">
    <location>
        <begin position="335"/>
        <end position="386"/>
    </location>
</feature>
<feature type="compositionally biased region" description="Polar residues" evidence="1">
    <location>
        <begin position="376"/>
        <end position="385"/>
    </location>
</feature>
<reference evidence="2 3" key="1">
    <citation type="submission" date="2012-10" db="EMBL/GenBank/DDBJ databases">
        <authorList>
            <person name="Zafar N."/>
            <person name="Inman J."/>
            <person name="Hall N."/>
            <person name="Lorenzi H."/>
            <person name="Caler E."/>
        </authorList>
    </citation>
    <scope>NUCLEOTIDE SEQUENCE [LARGE SCALE GENOMIC DNA]</scope>
    <source>
        <strain evidence="2 3">IP1</strain>
    </source>
</reference>
<feature type="region of interest" description="Disordered" evidence="1">
    <location>
        <begin position="279"/>
        <end position="305"/>
    </location>
</feature>
<evidence type="ECO:0000256" key="1">
    <source>
        <dbReference type="SAM" id="MobiDB-lite"/>
    </source>
</evidence>
<dbReference type="EMBL" id="KB206183">
    <property type="protein sequence ID" value="ELP94676.1"/>
    <property type="molecule type" value="Genomic_DNA"/>
</dbReference>
<gene>
    <name evidence="2" type="ORF">EIN_038660</name>
</gene>
<dbReference type="AlphaFoldDB" id="L7FNM8"/>
<dbReference type="OrthoDB" id="25620at2759"/>
<feature type="compositionally biased region" description="Polar residues" evidence="1">
    <location>
        <begin position="347"/>
        <end position="357"/>
    </location>
</feature>
<feature type="compositionally biased region" description="Basic residues" evidence="1">
    <location>
        <begin position="363"/>
        <end position="374"/>
    </location>
</feature>
<evidence type="ECO:0000313" key="3">
    <source>
        <dbReference type="Proteomes" id="UP000014680"/>
    </source>
</evidence>
<dbReference type="RefSeq" id="XP_004261447.1">
    <property type="nucleotide sequence ID" value="XM_004261399.1"/>
</dbReference>
<organism evidence="2 3">
    <name type="scientific">Entamoeba invadens IP1</name>
    <dbReference type="NCBI Taxonomy" id="370355"/>
    <lineage>
        <taxon>Eukaryota</taxon>
        <taxon>Amoebozoa</taxon>
        <taxon>Evosea</taxon>
        <taxon>Archamoebae</taxon>
        <taxon>Mastigamoebida</taxon>
        <taxon>Entamoebidae</taxon>
        <taxon>Entamoeba</taxon>
    </lineage>
</organism>
<proteinExistence type="predicted"/>
<dbReference type="VEuPathDB" id="AmoebaDB:EIN_038660"/>
<protein>
    <recommendedName>
        <fullName evidence="4">TLDc domain-containing protein</fullName>
    </recommendedName>
</protein>